<evidence type="ECO:0000313" key="2">
    <source>
        <dbReference type="Proteomes" id="UP001226091"/>
    </source>
</evidence>
<sequence length="360" mass="41945">MKILLHSFLSILYIVYFTGVFYVLFLFLNIPASVIAGSVITLLLLGLFIYSIYELINRKERNLLFFKGLSGSIFLSITTFSLIITLFFVVLMNVMTTHFNYQNISPREKFEFQVNAFLPIDPYEEYKETAETKKISHLTVYYSSLNKRDIQLVEDEFDHARSISTRLFGKIEDQPIDLILLDESPDSLQELEYLDYMGFYDHVKETMAIVIPDDLDAASPLVVETFYHEYAHYYMEKALEKMEIESLKIPIWFNEGVAEYAGYNGEDAKIPIDKVIPFDELRNPGSWANALEDSPEAEVYTQSYYAVKILADEFGEDIIRDLLLETGKQNSFEKALKKKTKYTFKDLEKKIMEKQKRTRN</sequence>
<keyword evidence="2" id="KW-1185">Reference proteome</keyword>
<organism evidence="1 2">
    <name type="scientific">Metabacillus hrfriensis</name>
    <dbReference type="NCBI Taxonomy" id="3048891"/>
    <lineage>
        <taxon>Bacteria</taxon>
        <taxon>Bacillati</taxon>
        <taxon>Bacillota</taxon>
        <taxon>Bacilli</taxon>
        <taxon>Bacillales</taxon>
        <taxon>Bacillaceae</taxon>
        <taxon>Metabacillus</taxon>
    </lineage>
</organism>
<evidence type="ECO:0000313" key="1">
    <source>
        <dbReference type="EMBL" id="WHZ56982.1"/>
    </source>
</evidence>
<dbReference type="Proteomes" id="UP001226091">
    <property type="component" value="Chromosome"/>
</dbReference>
<protein>
    <submittedName>
        <fullName evidence="1">Uncharacterized protein</fullName>
    </submittedName>
</protein>
<proteinExistence type="predicted"/>
<gene>
    <name evidence="1" type="ORF">QLQ22_20305</name>
</gene>
<accession>A0ACD4R971</accession>
<name>A0ACD4R971_9BACI</name>
<reference evidence="2" key="1">
    <citation type="journal article" date="2025" name="Aquaculture">
        <title>Assessment of the bioflocculant production and safety properties of Metabacillus hrfriensis sp. nov. based on phenotypic and whole-genome sequencing analysis.</title>
        <authorList>
            <person name="Zhang R."/>
            <person name="Zhao Z."/>
            <person name="Luo L."/>
            <person name="Wang S."/>
            <person name="Guo K."/>
            <person name="Xu W."/>
        </authorList>
    </citation>
    <scope>NUCLEOTIDE SEQUENCE [LARGE SCALE GENOMIC DNA]</scope>
    <source>
        <strain evidence="2">CT-WN-B3</strain>
    </source>
</reference>
<dbReference type="EMBL" id="CP126116">
    <property type="protein sequence ID" value="WHZ56982.1"/>
    <property type="molecule type" value="Genomic_DNA"/>
</dbReference>